<evidence type="ECO:0000313" key="12">
    <source>
        <dbReference type="Proteomes" id="UP001060414"/>
    </source>
</evidence>
<evidence type="ECO:0000256" key="5">
    <source>
        <dbReference type="ARBA" id="ARBA00022676"/>
    </source>
</evidence>
<reference evidence="11" key="1">
    <citation type="journal article" date="2022" name="Environ. Microbiol.">
        <title>Geoalkalibacter halelectricus SAP #1 sp. nov. possessing extracellular electron transfer and mineral#reducing capabilities from a haloalkaline environment.</title>
        <authorList>
            <person name="Yadav S."/>
            <person name="Singh R."/>
            <person name="Sundharam S.S."/>
            <person name="Chaudhary S."/>
            <person name="Krishnamurthi S."/>
            <person name="Patil S.A."/>
        </authorList>
    </citation>
    <scope>NUCLEOTIDE SEQUENCE</scope>
    <source>
        <strain evidence="11">SAP-1</strain>
    </source>
</reference>
<dbReference type="EC" id="2.4.1.25" evidence="3 10"/>
<evidence type="ECO:0000256" key="7">
    <source>
        <dbReference type="ARBA" id="ARBA00023277"/>
    </source>
</evidence>
<evidence type="ECO:0000256" key="8">
    <source>
        <dbReference type="ARBA" id="ARBA00031423"/>
    </source>
</evidence>
<dbReference type="PANTHER" id="PTHR32438:SF5">
    <property type="entry name" value="4-ALPHA-GLUCANOTRANSFERASE DPE1, CHLOROPLASTIC_AMYLOPLASTIC"/>
    <property type="match status" value="1"/>
</dbReference>
<evidence type="ECO:0000256" key="2">
    <source>
        <dbReference type="ARBA" id="ARBA00005684"/>
    </source>
</evidence>
<dbReference type="PANTHER" id="PTHR32438">
    <property type="entry name" value="4-ALPHA-GLUCANOTRANSFERASE DPE1, CHLOROPLASTIC/AMYLOPLASTIC"/>
    <property type="match status" value="1"/>
</dbReference>
<keyword evidence="6 10" id="KW-0808">Transferase</keyword>
<evidence type="ECO:0000256" key="3">
    <source>
        <dbReference type="ARBA" id="ARBA00012560"/>
    </source>
</evidence>
<dbReference type="InterPro" id="IPR017853">
    <property type="entry name" value="GH"/>
</dbReference>
<evidence type="ECO:0000313" key="11">
    <source>
        <dbReference type="EMBL" id="UWZ79822.1"/>
    </source>
</evidence>
<dbReference type="Pfam" id="PF02446">
    <property type="entry name" value="Glyco_hydro_77"/>
    <property type="match status" value="1"/>
</dbReference>
<dbReference type="GO" id="GO:0004134">
    <property type="term" value="F:4-alpha-glucanotransferase activity"/>
    <property type="evidence" value="ECO:0007669"/>
    <property type="project" value="UniProtKB-EC"/>
</dbReference>
<dbReference type="SUPFAM" id="SSF51445">
    <property type="entry name" value="(Trans)glycosidases"/>
    <property type="match status" value="1"/>
</dbReference>
<comment type="similarity">
    <text evidence="2 10">Belongs to the disproportionating enzyme family.</text>
</comment>
<sequence>MTLTRSSGILLHPTSLPGPGPIGSLGAEAYAFVDFLADTGQSVWQILPLNPTGYGDSPYSAFSAFAGNPLLVSLAELVAWGDLDRKDLPHAPPHSPYRVDFGRAHQEKESLLRKAAQRFRAQASPERRQAFDAFCAEQGYWLHDYVLYRALREKFEDRPWNLWPKALRSRDGQALEKAHQELQEDLHWRRYAQFVFFTQWFALKTYANEQGIRIFGDIPIFVAFDSVDVWANQHLFHLDTEGNPTIVAGVPPDYFSATGQRWGNPLYRWERMAAQGYSWWIARFRWNLTQTDLVRIDHFRGFEACWAIPAEEETAVNGEWTEGPRDGIFQALNQALGEVPIIAEDLGLITPEVEALRDRFGFPGMKILQFAFGGEPDNPYLPHNLERNSLVYTGTHDNNTTLGWWQELSKKEKDEVRAYLGHGLRDMPWDLNRAAMAAVSNLCILPMQDILGLGGEGRMNLPGEGTGNWDWRFAEEQLSDAVRQRLGEMTRRYGRAPQGWACRL</sequence>
<evidence type="ECO:0000256" key="4">
    <source>
        <dbReference type="ARBA" id="ARBA00020295"/>
    </source>
</evidence>
<dbReference type="Gene3D" id="3.20.20.80">
    <property type="entry name" value="Glycosidases"/>
    <property type="match status" value="1"/>
</dbReference>
<evidence type="ECO:0000256" key="1">
    <source>
        <dbReference type="ARBA" id="ARBA00000439"/>
    </source>
</evidence>
<gene>
    <name evidence="11" type="primary">malQ</name>
    <name evidence="11" type="ORF">L9S41_00135</name>
</gene>
<dbReference type="NCBIfam" id="NF011079">
    <property type="entry name" value="PRK14508.1-2"/>
    <property type="match status" value="1"/>
</dbReference>
<comment type="catalytic activity">
    <reaction evidence="1 10">
        <text>Transfers a segment of a (1-&gt;4)-alpha-D-glucan to a new position in an acceptor, which may be glucose or a (1-&gt;4)-alpha-D-glucan.</text>
        <dbReference type="EC" id="2.4.1.25"/>
    </reaction>
</comment>
<keyword evidence="12" id="KW-1185">Reference proteome</keyword>
<accession>A0ABY5ZPD6</accession>
<name>A0ABY5ZPD6_9BACT</name>
<dbReference type="EMBL" id="CP092109">
    <property type="protein sequence ID" value="UWZ79822.1"/>
    <property type="molecule type" value="Genomic_DNA"/>
</dbReference>
<keyword evidence="5 10" id="KW-0328">Glycosyltransferase</keyword>
<keyword evidence="7 10" id="KW-0119">Carbohydrate metabolism</keyword>
<dbReference type="NCBIfam" id="NF011080">
    <property type="entry name" value="PRK14508.1-3"/>
    <property type="match status" value="1"/>
</dbReference>
<dbReference type="InterPro" id="IPR003385">
    <property type="entry name" value="Glyco_hydro_77"/>
</dbReference>
<organism evidence="11 12">
    <name type="scientific">Geoalkalibacter halelectricus</name>
    <dbReference type="NCBI Taxonomy" id="2847045"/>
    <lineage>
        <taxon>Bacteria</taxon>
        <taxon>Pseudomonadati</taxon>
        <taxon>Thermodesulfobacteriota</taxon>
        <taxon>Desulfuromonadia</taxon>
        <taxon>Desulfuromonadales</taxon>
        <taxon>Geoalkalibacteraceae</taxon>
        <taxon>Geoalkalibacter</taxon>
    </lineage>
</organism>
<protein>
    <recommendedName>
        <fullName evidence="4 10">4-alpha-glucanotransferase</fullName>
        <ecNumber evidence="3 10">2.4.1.25</ecNumber>
    </recommendedName>
    <alternativeName>
        <fullName evidence="8 10">Amylomaltase</fullName>
    </alternativeName>
    <alternativeName>
        <fullName evidence="9 10">Disproportionating enzyme</fullName>
    </alternativeName>
</protein>
<dbReference type="Proteomes" id="UP001060414">
    <property type="component" value="Chromosome"/>
</dbReference>
<evidence type="ECO:0000256" key="10">
    <source>
        <dbReference type="RuleBase" id="RU361207"/>
    </source>
</evidence>
<dbReference type="RefSeq" id="WP_260748173.1">
    <property type="nucleotide sequence ID" value="NZ_CP092109.1"/>
</dbReference>
<evidence type="ECO:0000256" key="9">
    <source>
        <dbReference type="ARBA" id="ARBA00031501"/>
    </source>
</evidence>
<evidence type="ECO:0000256" key="6">
    <source>
        <dbReference type="ARBA" id="ARBA00022679"/>
    </source>
</evidence>
<dbReference type="NCBIfam" id="TIGR00217">
    <property type="entry name" value="malQ"/>
    <property type="match status" value="1"/>
</dbReference>
<proteinExistence type="inferred from homology"/>